<evidence type="ECO:0000313" key="1">
    <source>
        <dbReference type="EMBL" id="AUS49506.1"/>
    </source>
</evidence>
<organism evidence="1 4">
    <name type="scientific">Mycobacterium tuberculosis</name>
    <dbReference type="NCBI Taxonomy" id="1773"/>
    <lineage>
        <taxon>Bacteria</taxon>
        <taxon>Bacillati</taxon>
        <taxon>Actinomycetota</taxon>
        <taxon>Actinomycetes</taxon>
        <taxon>Mycobacteriales</taxon>
        <taxon>Mycobacteriaceae</taxon>
        <taxon>Mycobacterium</taxon>
        <taxon>Mycobacterium tuberculosis complex</taxon>
    </lineage>
</organism>
<dbReference type="EMBL" id="CP024614">
    <property type="protein sequence ID" value="AUS49506.1"/>
    <property type="molecule type" value="Genomic_DNA"/>
</dbReference>
<reference evidence="3" key="1">
    <citation type="submission" date="2015-03" db="EMBL/GenBank/DDBJ databases">
        <authorList>
            <consortium name="Pathogen Informatics"/>
        </authorList>
    </citation>
    <scope>NUCLEOTIDE SEQUENCE [LARGE SCALE GENOMIC DNA]</scope>
    <source>
        <strain evidence="3">N09902308</strain>
    </source>
</reference>
<evidence type="ECO:0000313" key="4">
    <source>
        <dbReference type="Proteomes" id="UP000236349"/>
    </source>
</evidence>
<protein>
    <submittedName>
        <fullName evidence="1">Uncharacterized protein</fullName>
    </submittedName>
</protein>
<dbReference type="Proteomes" id="UP000039021">
    <property type="component" value="Unassembled WGS sequence"/>
</dbReference>
<sequence length="51" mass="5536">MIFKISAMKSSTGSAPPELFELECWDWALDFRIRGGGTLSGIERTAESATA</sequence>
<reference evidence="2" key="2">
    <citation type="submission" date="2015-03" db="EMBL/GenBank/DDBJ databases">
        <authorList>
            <consortium name="Pathogen Informatics"/>
            <person name="Murphy D."/>
        </authorList>
    </citation>
    <scope>NUCLEOTIDE SEQUENCE</scope>
    <source>
        <strain evidence="2">N09902308</strain>
    </source>
</reference>
<evidence type="ECO:0000313" key="2">
    <source>
        <dbReference type="EMBL" id="CPB41159.1"/>
    </source>
</evidence>
<proteinExistence type="predicted"/>
<reference evidence="1 4" key="3">
    <citation type="submission" date="2017-10" db="EMBL/GenBank/DDBJ databases">
        <title>Clinical isolate obtained from a human patient with meningeal tuberculosis in michoacan, Mexico.</title>
        <authorList>
            <person name="Guillen-Nepita A.L."/>
            <person name="Negrete-Paz A.M."/>
            <person name="Vazquez-Marrufo G."/>
            <person name="Cruz-Hernandez A."/>
            <person name="Fresia P."/>
            <person name="Naya H."/>
            <person name="Vazquez-Garciduenas M.S."/>
        </authorList>
    </citation>
    <scope>NUCLEOTIDE SEQUENCE [LARGE SCALE GENOMIC DNA]</scope>
    <source>
        <strain evidence="4">Beijing/MYC004</strain>
        <strain evidence="1">MYC004</strain>
    </source>
</reference>
<dbReference type="AlphaFoldDB" id="A0A0U0U9L9"/>
<accession>A0A0U0U9L9</accession>
<dbReference type="Proteomes" id="UP000236349">
    <property type="component" value="Chromosome"/>
</dbReference>
<gene>
    <name evidence="1" type="ORF">CAB90_00519</name>
    <name evidence="2" type="ORF">ERS007739_05237</name>
</gene>
<name>A0A0U0U9L9_MYCTX</name>
<evidence type="ECO:0000313" key="3">
    <source>
        <dbReference type="Proteomes" id="UP000039021"/>
    </source>
</evidence>
<dbReference type="EMBL" id="CSBK01003951">
    <property type="protein sequence ID" value="CPB41159.1"/>
    <property type="molecule type" value="Genomic_DNA"/>
</dbReference>